<dbReference type="EMBL" id="JANBVN010000282">
    <property type="protein sequence ID" value="KAJ9130172.1"/>
    <property type="molecule type" value="Genomic_DNA"/>
</dbReference>
<reference evidence="2" key="1">
    <citation type="submission" date="2022-07" db="EMBL/GenBank/DDBJ databases">
        <title>Fungi with potential for degradation of polypropylene.</title>
        <authorList>
            <person name="Gostincar C."/>
        </authorList>
    </citation>
    <scope>NUCLEOTIDE SEQUENCE</scope>
    <source>
        <strain evidence="2">EXF-13287</strain>
    </source>
</reference>
<accession>A0AA38R0D1</accession>
<feature type="compositionally biased region" description="Polar residues" evidence="1">
    <location>
        <begin position="181"/>
        <end position="193"/>
    </location>
</feature>
<dbReference type="AlphaFoldDB" id="A0AA38R0D1"/>
<proteinExistence type="predicted"/>
<evidence type="ECO:0000313" key="3">
    <source>
        <dbReference type="Proteomes" id="UP001174691"/>
    </source>
</evidence>
<feature type="region of interest" description="Disordered" evidence="1">
    <location>
        <begin position="1"/>
        <end position="114"/>
    </location>
</feature>
<feature type="region of interest" description="Disordered" evidence="1">
    <location>
        <begin position="181"/>
        <end position="259"/>
    </location>
</feature>
<comment type="caution">
    <text evidence="2">The sequence shown here is derived from an EMBL/GenBank/DDBJ whole genome shotgun (WGS) entry which is preliminary data.</text>
</comment>
<feature type="compositionally biased region" description="Basic and acidic residues" evidence="1">
    <location>
        <begin position="239"/>
        <end position="249"/>
    </location>
</feature>
<organism evidence="2 3">
    <name type="scientific">Coniochaeta hoffmannii</name>
    <dbReference type="NCBI Taxonomy" id="91930"/>
    <lineage>
        <taxon>Eukaryota</taxon>
        <taxon>Fungi</taxon>
        <taxon>Dikarya</taxon>
        <taxon>Ascomycota</taxon>
        <taxon>Pezizomycotina</taxon>
        <taxon>Sordariomycetes</taxon>
        <taxon>Sordariomycetidae</taxon>
        <taxon>Coniochaetales</taxon>
        <taxon>Coniochaetaceae</taxon>
        <taxon>Coniochaeta</taxon>
    </lineage>
</organism>
<protein>
    <submittedName>
        <fullName evidence="2">Uncharacterized protein</fullName>
    </submittedName>
</protein>
<gene>
    <name evidence="2" type="ORF">NKR19_g10009</name>
</gene>
<evidence type="ECO:0000256" key="1">
    <source>
        <dbReference type="SAM" id="MobiDB-lite"/>
    </source>
</evidence>
<feature type="compositionally biased region" description="Low complexity" evidence="1">
    <location>
        <begin position="33"/>
        <end position="43"/>
    </location>
</feature>
<evidence type="ECO:0000313" key="2">
    <source>
        <dbReference type="EMBL" id="KAJ9130172.1"/>
    </source>
</evidence>
<feature type="compositionally biased region" description="Polar residues" evidence="1">
    <location>
        <begin position="56"/>
        <end position="88"/>
    </location>
</feature>
<sequence>MFAVMQTPISSFESCLPSSASATPPPPQPKYRPSVSSPLSSSPIRASCYSPPASPPQDTTFSFFPQQKQQPAPRDTQSSPIAQPSSPTRKLFKYATRTPRPNPVVQKREEARESRRKLFLKNVRERADDKAWERRGGDQEVLRLEWSRLNSELRQQKEAELAVFGTDADIEDALQLQQEYSGYRSSARLQQSGDDPRQQPPADNIDDMMVDAIAREEEAEIEALLSSMPPPPPPPTDGDGDRDMYEGRPESVYFSDEEDYDALFMELSQHETAHGMGSSQDTEMS</sequence>
<name>A0AA38R0D1_9PEZI</name>
<dbReference type="Proteomes" id="UP001174691">
    <property type="component" value="Unassembled WGS sequence"/>
</dbReference>
<keyword evidence="3" id="KW-1185">Reference proteome</keyword>